<dbReference type="InterPro" id="IPR000772">
    <property type="entry name" value="Ricin_B_lectin"/>
</dbReference>
<dbReference type="InterPro" id="IPR035992">
    <property type="entry name" value="Ricin_B-like_lectins"/>
</dbReference>
<keyword evidence="2" id="KW-1133">Transmembrane helix</keyword>
<dbReference type="SMART" id="SM00458">
    <property type="entry name" value="RICIN"/>
    <property type="match status" value="1"/>
</dbReference>
<proteinExistence type="predicted"/>
<dbReference type="Gene3D" id="2.80.10.50">
    <property type="match status" value="1"/>
</dbReference>
<keyword evidence="2" id="KW-0472">Membrane</keyword>
<organism evidence="4 5">
    <name type="scientific">Paractinoplanes deccanensis</name>
    <dbReference type="NCBI Taxonomy" id="113561"/>
    <lineage>
        <taxon>Bacteria</taxon>
        <taxon>Bacillati</taxon>
        <taxon>Actinomycetota</taxon>
        <taxon>Actinomycetes</taxon>
        <taxon>Micromonosporales</taxon>
        <taxon>Micromonosporaceae</taxon>
        <taxon>Paractinoplanes</taxon>
    </lineage>
</organism>
<gene>
    <name evidence="4" type="ORF">Ade02nite_94760</name>
</gene>
<feature type="transmembrane region" description="Helical" evidence="2">
    <location>
        <begin position="67"/>
        <end position="89"/>
    </location>
</feature>
<dbReference type="EMBL" id="BOMI01000208">
    <property type="protein sequence ID" value="GID80835.1"/>
    <property type="molecule type" value="Genomic_DNA"/>
</dbReference>
<comment type="caution">
    <text evidence="4">The sequence shown here is derived from an EMBL/GenBank/DDBJ whole genome shotgun (WGS) entry which is preliminary data.</text>
</comment>
<dbReference type="PROSITE" id="PS50231">
    <property type="entry name" value="RICIN_B_LECTIN"/>
    <property type="match status" value="1"/>
</dbReference>
<accession>A0ABQ3YM16</accession>
<dbReference type="RefSeq" id="WP_203778043.1">
    <property type="nucleotide sequence ID" value="NZ_BAAABO010000059.1"/>
</dbReference>
<evidence type="ECO:0000313" key="5">
    <source>
        <dbReference type="Proteomes" id="UP000609879"/>
    </source>
</evidence>
<name>A0ABQ3YM16_9ACTN</name>
<sequence length="306" mass="29881">MTDTPDREDPVLVRPYVATKADTAEFAAVGETETWPEPGADDTAVQPVVDEPAPQEKPPPKKSEHPVLRLAIFCGGVALALGVAAFLVFGPGTEPELPQPGAALPAMPAKPPIPESSVAASASAAARSASASASASASPSVSGSAAFPSVSVGVAQPGQKPLVPGSPAAPGLSAAPPAATVTATATTAAPTDRTGAITAASGRCLALGGLFGWDGSPVQVAGCNGGDAQTFTLATDGTLHVGEKCAAATGGTVRVSSCDGAPSWRTGAGGSLIASNGQCLTDPGRSGANVKVADCTGAAEQKWTLP</sequence>
<evidence type="ECO:0000256" key="2">
    <source>
        <dbReference type="SAM" id="Phobius"/>
    </source>
</evidence>
<keyword evidence="5" id="KW-1185">Reference proteome</keyword>
<keyword evidence="2" id="KW-0812">Transmembrane</keyword>
<feature type="region of interest" description="Disordered" evidence="1">
    <location>
        <begin position="30"/>
        <end position="63"/>
    </location>
</feature>
<dbReference type="SUPFAM" id="SSF50370">
    <property type="entry name" value="Ricin B-like lectins"/>
    <property type="match status" value="1"/>
</dbReference>
<protein>
    <recommendedName>
        <fullName evidence="3">Ricin B lectin domain-containing protein</fullName>
    </recommendedName>
</protein>
<dbReference type="Proteomes" id="UP000609879">
    <property type="component" value="Unassembled WGS sequence"/>
</dbReference>
<evidence type="ECO:0000259" key="3">
    <source>
        <dbReference type="SMART" id="SM00458"/>
    </source>
</evidence>
<reference evidence="4 5" key="1">
    <citation type="submission" date="2021-01" db="EMBL/GenBank/DDBJ databases">
        <title>Whole genome shotgun sequence of Actinoplanes deccanensis NBRC 13994.</title>
        <authorList>
            <person name="Komaki H."/>
            <person name="Tamura T."/>
        </authorList>
    </citation>
    <scope>NUCLEOTIDE SEQUENCE [LARGE SCALE GENOMIC DNA]</scope>
    <source>
        <strain evidence="4 5">NBRC 13994</strain>
    </source>
</reference>
<evidence type="ECO:0000256" key="1">
    <source>
        <dbReference type="SAM" id="MobiDB-lite"/>
    </source>
</evidence>
<dbReference type="Pfam" id="PF00652">
    <property type="entry name" value="Ricin_B_lectin"/>
    <property type="match status" value="1"/>
</dbReference>
<evidence type="ECO:0000313" key="4">
    <source>
        <dbReference type="EMBL" id="GID80835.1"/>
    </source>
</evidence>
<feature type="domain" description="Ricin B lectin" evidence="3">
    <location>
        <begin position="194"/>
        <end position="306"/>
    </location>
</feature>